<feature type="compositionally biased region" description="Basic and acidic residues" evidence="5">
    <location>
        <begin position="311"/>
        <end position="320"/>
    </location>
</feature>
<dbReference type="InterPro" id="IPR050224">
    <property type="entry name" value="TALE_homeobox"/>
</dbReference>
<feature type="compositionally biased region" description="Low complexity" evidence="5">
    <location>
        <begin position="62"/>
        <end position="74"/>
    </location>
</feature>
<keyword evidence="1 4" id="KW-0238">DNA-binding</keyword>
<feature type="region of interest" description="Disordered" evidence="5">
    <location>
        <begin position="1"/>
        <end position="95"/>
    </location>
</feature>
<evidence type="ECO:0000313" key="8">
    <source>
        <dbReference type="Proteomes" id="UP000325902"/>
    </source>
</evidence>
<comment type="caution">
    <text evidence="7">The sequence shown here is derived from an EMBL/GenBank/DDBJ whole genome shotgun (WGS) entry which is preliminary data.</text>
</comment>
<evidence type="ECO:0000256" key="4">
    <source>
        <dbReference type="PROSITE-ProRule" id="PRU00108"/>
    </source>
</evidence>
<dbReference type="GO" id="GO:0006355">
    <property type="term" value="P:regulation of DNA-templated transcription"/>
    <property type="evidence" value="ECO:0007669"/>
    <property type="project" value="InterPro"/>
</dbReference>
<organism evidence="7 8">
    <name type="scientific">Lasiodiplodia theobromae</name>
    <dbReference type="NCBI Taxonomy" id="45133"/>
    <lineage>
        <taxon>Eukaryota</taxon>
        <taxon>Fungi</taxon>
        <taxon>Dikarya</taxon>
        <taxon>Ascomycota</taxon>
        <taxon>Pezizomycotina</taxon>
        <taxon>Dothideomycetes</taxon>
        <taxon>Dothideomycetes incertae sedis</taxon>
        <taxon>Botryosphaeriales</taxon>
        <taxon>Botryosphaeriaceae</taxon>
        <taxon>Lasiodiplodia</taxon>
    </lineage>
</organism>
<evidence type="ECO:0000256" key="5">
    <source>
        <dbReference type="SAM" id="MobiDB-lite"/>
    </source>
</evidence>
<keyword evidence="8" id="KW-1185">Reference proteome</keyword>
<evidence type="ECO:0000256" key="3">
    <source>
        <dbReference type="ARBA" id="ARBA00023242"/>
    </source>
</evidence>
<feature type="domain" description="Homeobox" evidence="6">
    <location>
        <begin position="250"/>
        <end position="313"/>
    </location>
</feature>
<dbReference type="SUPFAM" id="SSF46689">
    <property type="entry name" value="Homeodomain-like"/>
    <property type="match status" value="1"/>
</dbReference>
<dbReference type="CDD" id="cd00086">
    <property type="entry name" value="homeodomain"/>
    <property type="match status" value="1"/>
</dbReference>
<dbReference type="InterPro" id="IPR008422">
    <property type="entry name" value="KN_HD"/>
</dbReference>
<gene>
    <name evidence="7" type="primary">hbx9</name>
    <name evidence="7" type="ORF">DBV05_g2736</name>
</gene>
<dbReference type="GO" id="GO:0005634">
    <property type="term" value="C:nucleus"/>
    <property type="evidence" value="ECO:0007669"/>
    <property type="project" value="UniProtKB-SubCell"/>
</dbReference>
<dbReference type="InterPro" id="IPR009057">
    <property type="entry name" value="Homeodomain-like_sf"/>
</dbReference>
<feature type="compositionally biased region" description="Polar residues" evidence="5">
    <location>
        <begin position="321"/>
        <end position="358"/>
    </location>
</feature>
<protein>
    <submittedName>
        <fullName evidence="7">Homeobox protein 9</fullName>
    </submittedName>
</protein>
<feature type="compositionally biased region" description="Polar residues" evidence="5">
    <location>
        <begin position="38"/>
        <end position="56"/>
    </location>
</feature>
<comment type="subcellular location">
    <subcellularLocation>
        <location evidence="4">Nucleus</location>
    </subcellularLocation>
</comment>
<dbReference type="PANTHER" id="PTHR11850">
    <property type="entry name" value="HOMEOBOX PROTEIN TRANSCRIPTION FACTORS"/>
    <property type="match status" value="1"/>
</dbReference>
<dbReference type="PROSITE" id="PS50071">
    <property type="entry name" value="HOMEOBOX_2"/>
    <property type="match status" value="1"/>
</dbReference>
<feature type="region of interest" description="Disordered" evidence="5">
    <location>
        <begin position="115"/>
        <end position="156"/>
    </location>
</feature>
<feature type="compositionally biased region" description="Basic and acidic residues" evidence="5">
    <location>
        <begin position="123"/>
        <end position="143"/>
    </location>
</feature>
<proteinExistence type="predicted"/>
<keyword evidence="3 4" id="KW-0539">Nucleus</keyword>
<feature type="DNA-binding region" description="Homeobox" evidence="4">
    <location>
        <begin position="252"/>
        <end position="314"/>
    </location>
</feature>
<sequence>MPIGERSPTRHQVKQHETAERMKTNNNAQLPSFKELLDSTNGSPGNPSNQLKSAPTTMDYYQPPSARASRQSSAEGPVFNDPFRGAPPPNLPLRNMRPATENYTTQLEGRPSLLQARPSTNYDSRRTSVRTEYEPRIPSEPRIHSLPSIFTSRNSPPEPAPITTATQVYHPQNPYVQPIPDIRRTSEVPYGHQAYYNEHYTSRPPFASEYTRPSVRHDSTVFGMPPPAPYTYPTAYGYAADHQNGLEGFPSNRRRRGNLPKEATATLKKWFAEHAESPYPTDEEKNALAVSTGLSSAQISNWFINARRRNPGKEAREHARQVNNKLSGQQQVQRTNGTQEQSLGVQQATTSPLQQPNHAPQPHHEQHYPLPQMQPPSAYYDREMSDA</sequence>
<dbReference type="GO" id="GO:0003677">
    <property type="term" value="F:DNA binding"/>
    <property type="evidence" value="ECO:0007669"/>
    <property type="project" value="UniProtKB-UniRule"/>
</dbReference>
<evidence type="ECO:0000259" key="6">
    <source>
        <dbReference type="PROSITE" id="PS50071"/>
    </source>
</evidence>
<dbReference type="Gene3D" id="1.10.10.60">
    <property type="entry name" value="Homeodomain-like"/>
    <property type="match status" value="1"/>
</dbReference>
<reference evidence="7 8" key="1">
    <citation type="journal article" date="2019" name="Sci. Rep.">
        <title>A multi-omics analysis of the grapevine pathogen Lasiodiplodia theobromae reveals that temperature affects the expression of virulence- and pathogenicity-related genes.</title>
        <authorList>
            <person name="Felix C."/>
            <person name="Meneses R."/>
            <person name="Goncalves M.F.M."/>
            <person name="Tilleman L."/>
            <person name="Duarte A.S."/>
            <person name="Jorrin-Novo J.V."/>
            <person name="Van de Peer Y."/>
            <person name="Deforce D."/>
            <person name="Van Nieuwerburgh F."/>
            <person name="Esteves A.C."/>
            <person name="Alves A."/>
        </authorList>
    </citation>
    <scope>NUCLEOTIDE SEQUENCE [LARGE SCALE GENOMIC DNA]</scope>
    <source>
        <strain evidence="7 8">LA-SOL3</strain>
    </source>
</reference>
<dbReference type="OrthoDB" id="10056939at2759"/>
<accession>A0A5N5DNN4</accession>
<evidence type="ECO:0000313" key="7">
    <source>
        <dbReference type="EMBL" id="KAB2578502.1"/>
    </source>
</evidence>
<dbReference type="InterPro" id="IPR001356">
    <property type="entry name" value="HD"/>
</dbReference>
<keyword evidence="2 4" id="KW-0371">Homeobox</keyword>
<name>A0A5N5DNN4_9PEZI</name>
<dbReference type="EMBL" id="VCHE01000011">
    <property type="protein sequence ID" value="KAB2578502.1"/>
    <property type="molecule type" value="Genomic_DNA"/>
</dbReference>
<feature type="compositionally biased region" description="Basic and acidic residues" evidence="5">
    <location>
        <begin position="14"/>
        <end position="23"/>
    </location>
</feature>
<dbReference type="Pfam" id="PF05920">
    <property type="entry name" value="Homeobox_KN"/>
    <property type="match status" value="1"/>
</dbReference>
<evidence type="ECO:0000256" key="1">
    <source>
        <dbReference type="ARBA" id="ARBA00023125"/>
    </source>
</evidence>
<evidence type="ECO:0000256" key="2">
    <source>
        <dbReference type="ARBA" id="ARBA00023155"/>
    </source>
</evidence>
<dbReference type="AlphaFoldDB" id="A0A5N5DNN4"/>
<feature type="region of interest" description="Disordered" evidence="5">
    <location>
        <begin position="311"/>
        <end position="387"/>
    </location>
</feature>
<dbReference type="Proteomes" id="UP000325902">
    <property type="component" value="Unassembled WGS sequence"/>
</dbReference>
<dbReference type="SMART" id="SM00389">
    <property type="entry name" value="HOX"/>
    <property type="match status" value="1"/>
</dbReference>